<organism evidence="1">
    <name type="scientific">Manihot esculenta</name>
    <name type="common">Cassava</name>
    <name type="synonym">Jatropha manihot</name>
    <dbReference type="NCBI Taxonomy" id="3983"/>
    <lineage>
        <taxon>Eukaryota</taxon>
        <taxon>Viridiplantae</taxon>
        <taxon>Streptophyta</taxon>
        <taxon>Embryophyta</taxon>
        <taxon>Tracheophyta</taxon>
        <taxon>Spermatophyta</taxon>
        <taxon>Magnoliopsida</taxon>
        <taxon>eudicotyledons</taxon>
        <taxon>Gunneridae</taxon>
        <taxon>Pentapetalae</taxon>
        <taxon>rosids</taxon>
        <taxon>fabids</taxon>
        <taxon>Malpighiales</taxon>
        <taxon>Euphorbiaceae</taxon>
        <taxon>Crotonoideae</taxon>
        <taxon>Manihoteae</taxon>
        <taxon>Manihot</taxon>
    </lineage>
</organism>
<protein>
    <submittedName>
        <fullName evidence="1">Uncharacterized protein</fullName>
    </submittedName>
</protein>
<dbReference type="AlphaFoldDB" id="A0A2C9U329"/>
<reference evidence="1" key="1">
    <citation type="submission" date="2016-02" db="EMBL/GenBank/DDBJ databases">
        <title>WGS assembly of Manihot esculenta.</title>
        <authorList>
            <person name="Bredeson J.V."/>
            <person name="Prochnik S.E."/>
            <person name="Lyons J.B."/>
            <person name="Schmutz J."/>
            <person name="Grimwood J."/>
            <person name="Vrebalov J."/>
            <person name="Bart R.S."/>
            <person name="Amuge T."/>
            <person name="Ferguson M.E."/>
            <person name="Green R."/>
            <person name="Putnam N."/>
            <person name="Stites J."/>
            <person name="Rounsley S."/>
            <person name="Rokhsar D.S."/>
        </authorList>
    </citation>
    <scope>NUCLEOTIDE SEQUENCE [LARGE SCALE GENOMIC DNA]</scope>
    <source>
        <tissue evidence="1">Leaf</tissue>
    </source>
</reference>
<name>A0A2C9U329_MANES</name>
<gene>
    <name evidence="1" type="ORF">MANES_18G122200</name>
</gene>
<dbReference type="EMBL" id="CM004404">
    <property type="protein sequence ID" value="OAY23974.1"/>
    <property type="molecule type" value="Genomic_DNA"/>
</dbReference>
<sequence length="43" mass="5386">MVNWVLNTRVISEYNLSCWPCQTYLCFLTSCHYFRIFYYFMDN</sequence>
<evidence type="ECO:0000313" key="1">
    <source>
        <dbReference type="EMBL" id="OAY23974.1"/>
    </source>
</evidence>
<proteinExistence type="predicted"/>
<accession>A0A2C9U329</accession>